<keyword evidence="3" id="KW-1185">Reference proteome</keyword>
<feature type="transmembrane region" description="Helical" evidence="2">
    <location>
        <begin position="105"/>
        <end position="123"/>
    </location>
</feature>
<accession>A0A9C6T9V1</accession>
<gene>
    <name evidence="4" type="primary">LOC127741569</name>
</gene>
<dbReference type="RefSeq" id="XP_052110257.1">
    <property type="nucleotide sequence ID" value="XM_052254297.1"/>
</dbReference>
<dbReference type="Proteomes" id="UP000515211">
    <property type="component" value="Chromosome 9"/>
</dbReference>
<keyword evidence="2" id="KW-1133">Transmembrane helix</keyword>
<evidence type="ECO:0000313" key="3">
    <source>
        <dbReference type="Proteomes" id="UP000515211"/>
    </source>
</evidence>
<name>A0A9C6T9V1_ARADU</name>
<protein>
    <submittedName>
        <fullName evidence="4">Probable UDP-N-acetylglucosamine--peptide N-acetylglucosaminyltransferase SEC</fullName>
    </submittedName>
</protein>
<keyword evidence="4" id="KW-0328">Glycosyltransferase</keyword>
<keyword evidence="2" id="KW-0812">Transmembrane</keyword>
<evidence type="ECO:0000313" key="4">
    <source>
        <dbReference type="RefSeq" id="XP_052110257.1"/>
    </source>
</evidence>
<keyword evidence="4" id="KW-0808">Transferase</keyword>
<keyword evidence="2" id="KW-0472">Membrane</keyword>
<evidence type="ECO:0000256" key="2">
    <source>
        <dbReference type="SAM" id="Phobius"/>
    </source>
</evidence>
<evidence type="ECO:0000256" key="1">
    <source>
        <dbReference type="SAM" id="MobiDB-lite"/>
    </source>
</evidence>
<feature type="compositionally biased region" description="Basic residues" evidence="1">
    <location>
        <begin position="9"/>
        <end position="18"/>
    </location>
</feature>
<feature type="region of interest" description="Disordered" evidence="1">
    <location>
        <begin position="1"/>
        <end position="60"/>
    </location>
</feature>
<dbReference type="GeneID" id="127741569"/>
<sequence length="129" mass="14697">MISATGDNHRHHYHHHQPQHPGAVDASRPPIAGDRVEPFSVKQEPFSVKQEPGSLPLLRGHDSNEVDEDFHLSLAHQMYKAGNYKKALEHSNTVYERNPLRTDNLLLLQLALISFIPFLYCVLSECYCL</sequence>
<proteinExistence type="predicted"/>
<reference evidence="3" key="1">
    <citation type="journal article" date="2016" name="Nat. Genet.">
        <title>The genome sequences of Arachis duranensis and Arachis ipaensis, the diploid ancestors of cultivated peanut.</title>
        <authorList>
            <person name="Bertioli D.J."/>
            <person name="Cannon S.B."/>
            <person name="Froenicke L."/>
            <person name="Huang G."/>
            <person name="Farmer A.D."/>
            <person name="Cannon E.K."/>
            <person name="Liu X."/>
            <person name="Gao D."/>
            <person name="Clevenger J."/>
            <person name="Dash S."/>
            <person name="Ren L."/>
            <person name="Moretzsohn M.C."/>
            <person name="Shirasawa K."/>
            <person name="Huang W."/>
            <person name="Vidigal B."/>
            <person name="Abernathy B."/>
            <person name="Chu Y."/>
            <person name="Niederhuth C.E."/>
            <person name="Umale P."/>
            <person name="Araujo A.C."/>
            <person name="Kozik A."/>
            <person name="Kim K.D."/>
            <person name="Burow M.D."/>
            <person name="Varshney R.K."/>
            <person name="Wang X."/>
            <person name="Zhang X."/>
            <person name="Barkley N."/>
            <person name="Guimaraes P.M."/>
            <person name="Isobe S."/>
            <person name="Guo B."/>
            <person name="Liao B."/>
            <person name="Stalker H.T."/>
            <person name="Schmitz R.J."/>
            <person name="Scheffler B.E."/>
            <person name="Leal-Bertioli S.C."/>
            <person name="Xun X."/>
            <person name="Jackson S.A."/>
            <person name="Michelmore R."/>
            <person name="Ozias-Akins P."/>
        </authorList>
    </citation>
    <scope>NUCLEOTIDE SEQUENCE [LARGE SCALE GENOMIC DNA]</scope>
    <source>
        <strain evidence="3">cv. V14167</strain>
    </source>
</reference>
<reference evidence="4" key="2">
    <citation type="submission" date="2025-08" db="UniProtKB">
        <authorList>
            <consortium name="RefSeq"/>
        </authorList>
    </citation>
    <scope>IDENTIFICATION</scope>
    <source>
        <tissue evidence="4">Whole plant</tissue>
    </source>
</reference>
<dbReference type="AlphaFoldDB" id="A0A9C6T9V1"/>
<dbReference type="KEGG" id="adu:127741569"/>
<organism evidence="3 4">
    <name type="scientific">Arachis duranensis</name>
    <name type="common">Wild peanut</name>
    <dbReference type="NCBI Taxonomy" id="130453"/>
    <lineage>
        <taxon>Eukaryota</taxon>
        <taxon>Viridiplantae</taxon>
        <taxon>Streptophyta</taxon>
        <taxon>Embryophyta</taxon>
        <taxon>Tracheophyta</taxon>
        <taxon>Spermatophyta</taxon>
        <taxon>Magnoliopsida</taxon>
        <taxon>eudicotyledons</taxon>
        <taxon>Gunneridae</taxon>
        <taxon>Pentapetalae</taxon>
        <taxon>rosids</taxon>
        <taxon>fabids</taxon>
        <taxon>Fabales</taxon>
        <taxon>Fabaceae</taxon>
        <taxon>Papilionoideae</taxon>
        <taxon>50 kb inversion clade</taxon>
        <taxon>dalbergioids sensu lato</taxon>
        <taxon>Dalbergieae</taxon>
        <taxon>Pterocarpus clade</taxon>
        <taxon>Arachis</taxon>
    </lineage>
</organism>
<dbReference type="GO" id="GO:0016757">
    <property type="term" value="F:glycosyltransferase activity"/>
    <property type="evidence" value="ECO:0007669"/>
    <property type="project" value="UniProtKB-KW"/>
</dbReference>